<dbReference type="PROSITE" id="PS00710">
    <property type="entry name" value="PGM_PMM"/>
    <property type="match status" value="1"/>
</dbReference>
<dbReference type="CDD" id="cd03089">
    <property type="entry name" value="PMM_PGM"/>
    <property type="match status" value="1"/>
</dbReference>
<evidence type="ECO:0000259" key="12">
    <source>
        <dbReference type="Pfam" id="PF02878"/>
    </source>
</evidence>
<dbReference type="InterPro" id="IPR005846">
    <property type="entry name" value="A-D-PHexomutase_a/b/a-III"/>
</dbReference>
<dbReference type="Pfam" id="PF02879">
    <property type="entry name" value="PGM_PMM_II"/>
    <property type="match status" value="1"/>
</dbReference>
<dbReference type="EMBL" id="BAABKE010000003">
    <property type="protein sequence ID" value="GAA5098715.1"/>
    <property type="molecule type" value="Genomic_DNA"/>
</dbReference>
<evidence type="ECO:0000313" key="16">
    <source>
        <dbReference type="Proteomes" id="UP001500631"/>
    </source>
</evidence>
<comment type="similarity">
    <text evidence="4 10">Belongs to the phosphohexose mutase family.</text>
</comment>
<evidence type="ECO:0000259" key="11">
    <source>
        <dbReference type="Pfam" id="PF00408"/>
    </source>
</evidence>
<comment type="caution">
    <text evidence="15">The sequence shown here is derived from an EMBL/GenBank/DDBJ whole genome shotgun (WGS) entry which is preliminary data.</text>
</comment>
<dbReference type="RefSeq" id="WP_077925042.1">
    <property type="nucleotide sequence ID" value="NZ_BAABKE010000003.1"/>
</dbReference>
<dbReference type="Pfam" id="PF02878">
    <property type="entry name" value="PGM_PMM_I"/>
    <property type="match status" value="1"/>
</dbReference>
<evidence type="ECO:0000256" key="3">
    <source>
        <dbReference type="ARBA" id="ARBA00004699"/>
    </source>
</evidence>
<gene>
    <name evidence="15" type="ORF">GCM10023338_11460</name>
</gene>
<evidence type="ECO:0000256" key="4">
    <source>
        <dbReference type="ARBA" id="ARBA00010231"/>
    </source>
</evidence>
<evidence type="ECO:0000256" key="1">
    <source>
        <dbReference type="ARBA" id="ARBA00000586"/>
    </source>
</evidence>
<feature type="domain" description="Alpha-D-phosphohexomutase alpha/beta/alpha" evidence="13">
    <location>
        <begin position="150"/>
        <end position="249"/>
    </location>
</feature>
<feature type="domain" description="Alpha-D-phosphohexomutase alpha/beta/alpha" evidence="12">
    <location>
        <begin position="2"/>
        <end position="118"/>
    </location>
</feature>
<dbReference type="Pfam" id="PF00408">
    <property type="entry name" value="PGM_PMM_IV"/>
    <property type="match status" value="1"/>
</dbReference>
<dbReference type="Gene3D" id="3.40.120.10">
    <property type="entry name" value="Alpha-D-Glucose-1,6-Bisphosphate, subunit A, domain 3"/>
    <property type="match status" value="3"/>
</dbReference>
<keyword evidence="7 10" id="KW-0479">Metal-binding</keyword>
<evidence type="ECO:0000313" key="15">
    <source>
        <dbReference type="EMBL" id="GAA5098715.1"/>
    </source>
</evidence>
<evidence type="ECO:0000256" key="6">
    <source>
        <dbReference type="ARBA" id="ARBA00022553"/>
    </source>
</evidence>
<comment type="catalytic activity">
    <reaction evidence="1">
        <text>alpha-D-mannose 1-phosphate = D-mannose 6-phosphate</text>
        <dbReference type="Rhea" id="RHEA:11140"/>
        <dbReference type="ChEBI" id="CHEBI:58409"/>
        <dbReference type="ChEBI" id="CHEBI:58735"/>
        <dbReference type="EC" id="5.4.2.8"/>
    </reaction>
</comment>
<feature type="domain" description="Alpha-D-phosphohexomutase alpha/beta/alpha" evidence="14">
    <location>
        <begin position="254"/>
        <end position="363"/>
    </location>
</feature>
<accession>A0ABP9MMB6</accession>
<comment type="pathway">
    <text evidence="3">Nucleotide-sugar biosynthesis; GDP-alpha-D-mannose biosynthesis; alpha-D-mannose 1-phosphate from D-fructose 6-phosphate: step 2/2.</text>
</comment>
<dbReference type="InterPro" id="IPR005844">
    <property type="entry name" value="A-D-PHexomutase_a/b/a-I"/>
</dbReference>
<name>A0ABP9MMB6_9GAMM</name>
<dbReference type="EC" id="5.4.2.8" evidence="5"/>
<dbReference type="PRINTS" id="PR00509">
    <property type="entry name" value="PGMPMM"/>
</dbReference>
<keyword evidence="8 10" id="KW-0460">Magnesium</keyword>
<keyword evidence="6" id="KW-0597">Phosphoprotein</keyword>
<dbReference type="InterPro" id="IPR005841">
    <property type="entry name" value="Alpha-D-phosphohexomutase_SF"/>
</dbReference>
<evidence type="ECO:0000256" key="7">
    <source>
        <dbReference type="ARBA" id="ARBA00022723"/>
    </source>
</evidence>
<comment type="cofactor">
    <cofactor evidence="2">
        <name>Mg(2+)</name>
        <dbReference type="ChEBI" id="CHEBI:18420"/>
    </cofactor>
</comment>
<dbReference type="SUPFAM" id="SSF55957">
    <property type="entry name" value="Phosphoglucomutase, C-terminal domain"/>
    <property type="match status" value="1"/>
</dbReference>
<dbReference type="InterPro" id="IPR005845">
    <property type="entry name" value="A-D-PHexomutase_a/b/a-II"/>
</dbReference>
<dbReference type="InterPro" id="IPR016066">
    <property type="entry name" value="A-D-PHexomutase_CS"/>
</dbReference>
<keyword evidence="9" id="KW-0413">Isomerase</keyword>
<dbReference type="Pfam" id="PF02880">
    <property type="entry name" value="PGM_PMM_III"/>
    <property type="match status" value="1"/>
</dbReference>
<evidence type="ECO:0000256" key="9">
    <source>
        <dbReference type="ARBA" id="ARBA00023235"/>
    </source>
</evidence>
<evidence type="ECO:0000256" key="2">
    <source>
        <dbReference type="ARBA" id="ARBA00001946"/>
    </source>
</evidence>
<organism evidence="15 16">
    <name type="scientific">Wohlfahrtiimonas larvae</name>
    <dbReference type="NCBI Taxonomy" id="1157986"/>
    <lineage>
        <taxon>Bacteria</taxon>
        <taxon>Pseudomonadati</taxon>
        <taxon>Pseudomonadota</taxon>
        <taxon>Gammaproteobacteria</taxon>
        <taxon>Cardiobacteriales</taxon>
        <taxon>Ignatzschineriaceae</taxon>
        <taxon>Wohlfahrtiimonas</taxon>
    </lineage>
</organism>
<reference evidence="16" key="1">
    <citation type="journal article" date="2019" name="Int. J. Syst. Evol. Microbiol.">
        <title>The Global Catalogue of Microorganisms (GCM) 10K type strain sequencing project: providing services to taxonomists for standard genome sequencing and annotation.</title>
        <authorList>
            <consortium name="The Broad Institute Genomics Platform"/>
            <consortium name="The Broad Institute Genome Sequencing Center for Infectious Disease"/>
            <person name="Wu L."/>
            <person name="Ma J."/>
        </authorList>
    </citation>
    <scope>NUCLEOTIDE SEQUENCE [LARGE SCALE GENOMIC DNA]</scope>
    <source>
        <strain evidence="16">JCM 18424</strain>
    </source>
</reference>
<evidence type="ECO:0000259" key="13">
    <source>
        <dbReference type="Pfam" id="PF02879"/>
    </source>
</evidence>
<dbReference type="SUPFAM" id="SSF53738">
    <property type="entry name" value="Phosphoglucomutase, first 3 domains"/>
    <property type="match status" value="3"/>
</dbReference>
<evidence type="ECO:0000256" key="8">
    <source>
        <dbReference type="ARBA" id="ARBA00022842"/>
    </source>
</evidence>
<sequence>MKFFKAYDIRGKVPSELNECFAEQLGRAYAVEFTPNVVVVGHDIRLSSLSLHQALIKGLLDMGVNVISLGLCGTEEVNYQTSALHADGGIMITASHNPMDYNGMKLCLKDSVPLSEATGLLKLRDRIIHQKLGTTHPQKGQLTKFIEKTDYIHHLLQYINVQKLKPLRVVVNSGNGCAAPIIDLLEQYLPCELIKIHHEPDGSFPNGIPNPLLPDHRADTSKAVQVYGADLGVAWDGDCDRCFFFDHEGHFIDSYYMIGLIAKQMLAESKNQSIVTDGRLVWNTKQQVKAAGGRLVISKGGHSFMKQSMREFNAIYGGELSGHHYFRDFYYCDSGMIPWLLVIALLSSSDLKLKDYVEESIHQFPCSEEMNFKVNHVEDVIHQIDLQLGQKAIQRNTLDGLTLEFIDWRLNVRSSNTEPLLRLNIECKYSQDLLASKVDLLLSIIEPFKI</sequence>
<dbReference type="PANTHER" id="PTHR43771:SF1">
    <property type="entry name" value="PHOSPHOMANNOMUTASE"/>
    <property type="match status" value="1"/>
</dbReference>
<evidence type="ECO:0000259" key="14">
    <source>
        <dbReference type="Pfam" id="PF02880"/>
    </source>
</evidence>
<dbReference type="InterPro" id="IPR005843">
    <property type="entry name" value="A-D-PHexomutase_C"/>
</dbReference>
<protein>
    <recommendedName>
        <fullName evidence="5">phosphomannomutase</fullName>
        <ecNumber evidence="5">5.4.2.8</ecNumber>
    </recommendedName>
</protein>
<dbReference type="Proteomes" id="UP001500631">
    <property type="component" value="Unassembled WGS sequence"/>
</dbReference>
<evidence type="ECO:0000256" key="10">
    <source>
        <dbReference type="RuleBase" id="RU004326"/>
    </source>
</evidence>
<dbReference type="PANTHER" id="PTHR43771">
    <property type="entry name" value="PHOSPHOMANNOMUTASE"/>
    <property type="match status" value="1"/>
</dbReference>
<dbReference type="InterPro" id="IPR016055">
    <property type="entry name" value="A-D-PHexomutase_a/b/a-I/II/III"/>
</dbReference>
<proteinExistence type="inferred from homology"/>
<evidence type="ECO:0000256" key="5">
    <source>
        <dbReference type="ARBA" id="ARBA00012730"/>
    </source>
</evidence>
<feature type="domain" description="Alpha-D-phosphohexomutase C-terminal" evidence="11">
    <location>
        <begin position="370"/>
        <end position="435"/>
    </location>
</feature>
<dbReference type="InterPro" id="IPR036900">
    <property type="entry name" value="A-D-PHexomutase_C_sf"/>
</dbReference>
<keyword evidence="16" id="KW-1185">Reference proteome</keyword>
<dbReference type="Gene3D" id="3.30.310.50">
    <property type="entry name" value="Alpha-D-phosphohexomutase, C-terminal domain"/>
    <property type="match status" value="1"/>
</dbReference>